<comment type="caution">
    <text evidence="3">The sequence shown here is derived from an EMBL/GenBank/DDBJ whole genome shotgun (WGS) entry which is preliminary data.</text>
</comment>
<dbReference type="AlphaFoldDB" id="A0A0K8MB15"/>
<evidence type="ECO:0000313" key="4">
    <source>
        <dbReference type="Proteomes" id="UP000036771"/>
    </source>
</evidence>
<sequence length="288" mass="32100" precursor="true">METRANYVIAGSFVVGLMMAALIFVLWLSQVDFGSKAPLYDIYFEGSVSGLRVNESVRYHGIPIGKVKEIGVAPKNIDRIRVRVAITEPKLMREDTIASIEIQGLTGYTYVQIQGGKESSPLLEAQNGHLYPIIPSQPSKIDLLFSNAPHILSSIYKLSTSLNEVFNKKNREEVHAFLRNASRISAQLSEGSNSLESVIQQTRHTLDHINQSVTSMQGSFTSFAQVMEDIRLILHDNKGTVAEALDELPKTLKQVGKAADRLRRLTRDLEQNPLTLFSKSEDQGYKIP</sequence>
<dbReference type="Proteomes" id="UP000036771">
    <property type="component" value="Unassembled WGS sequence"/>
</dbReference>
<evidence type="ECO:0000256" key="1">
    <source>
        <dbReference type="SAM" id="Phobius"/>
    </source>
</evidence>
<feature type="transmembrane region" description="Helical" evidence="1">
    <location>
        <begin position="7"/>
        <end position="28"/>
    </location>
</feature>
<dbReference type="EMBL" id="BBVC01000002">
    <property type="protein sequence ID" value="GAO97383.1"/>
    <property type="molecule type" value="Genomic_DNA"/>
</dbReference>
<protein>
    <submittedName>
        <fullName evidence="3">Mce related protein</fullName>
    </submittedName>
</protein>
<keyword evidence="1" id="KW-0812">Transmembrane</keyword>
<keyword evidence="4" id="KW-1185">Reference proteome</keyword>
<dbReference type="STRING" id="1629334.Cva_00014"/>
<evidence type="ECO:0000259" key="2">
    <source>
        <dbReference type="Pfam" id="PF02470"/>
    </source>
</evidence>
<dbReference type="Pfam" id="PF02470">
    <property type="entry name" value="MlaD"/>
    <property type="match status" value="1"/>
</dbReference>
<name>A0A0K8MB15_9PROT</name>
<dbReference type="PANTHER" id="PTHR36698">
    <property type="entry name" value="BLL5892 PROTEIN"/>
    <property type="match status" value="1"/>
</dbReference>
<gene>
    <name evidence="3" type="ORF">Cva_00014</name>
</gene>
<organism evidence="3 4">
    <name type="scientific">Caedimonas varicaedens</name>
    <dbReference type="NCBI Taxonomy" id="1629334"/>
    <lineage>
        <taxon>Bacteria</taxon>
        <taxon>Pseudomonadati</taxon>
        <taxon>Pseudomonadota</taxon>
        <taxon>Alphaproteobacteria</taxon>
        <taxon>Holosporales</taxon>
        <taxon>Caedimonadaceae</taxon>
        <taxon>Caedimonas</taxon>
    </lineage>
</organism>
<evidence type="ECO:0000313" key="3">
    <source>
        <dbReference type="EMBL" id="GAO97383.1"/>
    </source>
</evidence>
<dbReference type="OrthoDB" id="9808689at2"/>
<keyword evidence="1" id="KW-1133">Transmembrane helix</keyword>
<reference evidence="3 4" key="1">
    <citation type="submission" date="2015-03" db="EMBL/GenBank/DDBJ databases">
        <title>Caedibacter varicaedens, whole genome shotgun sequence.</title>
        <authorList>
            <person name="Suzuki H."/>
            <person name="Dapper A.L."/>
            <person name="Gibson A.K."/>
            <person name="Jackson C."/>
            <person name="Lee H."/>
            <person name="Pejaver V.R."/>
            <person name="Doak T."/>
            <person name="Lynch M."/>
        </authorList>
    </citation>
    <scope>NUCLEOTIDE SEQUENCE [LARGE SCALE GENOMIC DNA]</scope>
</reference>
<dbReference type="InterPro" id="IPR003399">
    <property type="entry name" value="Mce/MlaD"/>
</dbReference>
<dbReference type="Gene3D" id="1.10.287.950">
    <property type="entry name" value="Methyl-accepting chemotaxis protein"/>
    <property type="match status" value="1"/>
</dbReference>
<dbReference type="PANTHER" id="PTHR36698:SF2">
    <property type="entry name" value="MCE_MLAD DOMAIN-CONTAINING PROTEIN"/>
    <property type="match status" value="1"/>
</dbReference>
<accession>A0A0K8MB15</accession>
<feature type="domain" description="Mce/MlaD" evidence="2">
    <location>
        <begin position="40"/>
        <end position="116"/>
    </location>
</feature>
<keyword evidence="1" id="KW-0472">Membrane</keyword>
<proteinExistence type="predicted"/>